<feature type="domain" description="GIY-YIG" evidence="1">
    <location>
        <begin position="188"/>
        <end position="286"/>
    </location>
</feature>
<evidence type="ECO:0000259" key="1">
    <source>
        <dbReference type="PROSITE" id="PS50164"/>
    </source>
</evidence>
<reference evidence="2 3" key="1">
    <citation type="submission" date="2016-10" db="EMBL/GenBank/DDBJ databases">
        <authorList>
            <person name="Varghese N."/>
            <person name="Submissions S."/>
        </authorList>
    </citation>
    <scope>NUCLEOTIDE SEQUENCE [LARGE SCALE GENOMIC DNA]</scope>
    <source>
        <strain evidence="2 3">DSM 20219</strain>
    </source>
</reference>
<accession>A0AA45V5L4</accession>
<dbReference type="AlphaFoldDB" id="A0AA45V5L4"/>
<dbReference type="Proteomes" id="UP000182842">
    <property type="component" value="Unassembled WGS sequence"/>
</dbReference>
<dbReference type="InterPro" id="IPR035901">
    <property type="entry name" value="GIY-YIG_endonuc_sf"/>
</dbReference>
<dbReference type="InterPro" id="IPR000305">
    <property type="entry name" value="GIY-YIG_endonuc"/>
</dbReference>
<name>A0AA45V5L4_BIFLN</name>
<sequence>MTEQMPIKLTDLFHFDKPDQAKIKFNMNPNDRSRPAWNLLLHDDPDWLIMNAWKTKQPNGNMGGRKYLFAFAQYYRYGPEYFIFGGLYHVRDAAPGQWNIYGYELTLMDEYSEYRKRLVIRLNKPIGRDLYLRKYANIQAQLDPEVYEISPRTKLGAFNGYDHVCLTHGELQDIINHNEPEWHDALSSVKAVYVITDRSTGRLYVGSASSDADGLWTRWSSYANLSDPTGGNKEMIELKNQYGAEHIIRNFSYSILEIFDKKASRDTVLDRESYWKGVLRTIEFGMNDN</sequence>
<dbReference type="PROSITE" id="PS50164">
    <property type="entry name" value="GIY_YIG"/>
    <property type="match status" value="1"/>
</dbReference>
<dbReference type="CDD" id="cd10446">
    <property type="entry name" value="GIY-YIG_unchar_1"/>
    <property type="match status" value="1"/>
</dbReference>
<evidence type="ECO:0000313" key="2">
    <source>
        <dbReference type="EMBL" id="SEB34978.1"/>
    </source>
</evidence>
<dbReference type="GeneID" id="69577778"/>
<dbReference type="SUPFAM" id="SSF82771">
    <property type="entry name" value="GIY-YIG endonuclease"/>
    <property type="match status" value="1"/>
</dbReference>
<dbReference type="RefSeq" id="WP_013582459.1">
    <property type="nucleotide sequence ID" value="NZ_FNRW01000002.1"/>
</dbReference>
<dbReference type="EMBL" id="FNRW01000002">
    <property type="protein sequence ID" value="SEB34978.1"/>
    <property type="molecule type" value="Genomic_DNA"/>
</dbReference>
<proteinExistence type="predicted"/>
<comment type="caution">
    <text evidence="2">The sequence shown here is derived from an EMBL/GenBank/DDBJ whole genome shotgun (WGS) entry which is preliminary data.</text>
</comment>
<gene>
    <name evidence="2" type="ORF">SAMN04489748_0521</name>
</gene>
<organism evidence="2 3">
    <name type="scientific">Bifidobacterium longum</name>
    <dbReference type="NCBI Taxonomy" id="216816"/>
    <lineage>
        <taxon>Bacteria</taxon>
        <taxon>Bacillati</taxon>
        <taxon>Actinomycetota</taxon>
        <taxon>Actinomycetes</taxon>
        <taxon>Bifidobacteriales</taxon>
        <taxon>Bifidobacteriaceae</taxon>
        <taxon>Bifidobacterium</taxon>
    </lineage>
</organism>
<dbReference type="Gene3D" id="3.40.1440.10">
    <property type="entry name" value="GIY-YIG endonuclease"/>
    <property type="match status" value="1"/>
</dbReference>
<protein>
    <recommendedName>
        <fullName evidence="1">GIY-YIG domain-containing protein</fullName>
    </recommendedName>
</protein>
<evidence type="ECO:0000313" key="3">
    <source>
        <dbReference type="Proteomes" id="UP000182842"/>
    </source>
</evidence>